<reference evidence="1 2" key="1">
    <citation type="submission" date="2021-03" db="EMBL/GenBank/DDBJ databases">
        <title>Genomic Encyclopedia of Type Strains, Phase IV (KMG-IV): sequencing the most valuable type-strain genomes for metagenomic binning, comparative biology and taxonomic classification.</title>
        <authorList>
            <person name="Goeker M."/>
        </authorList>
    </citation>
    <scope>NUCLEOTIDE SEQUENCE [LARGE SCALE GENOMIC DNA]</scope>
    <source>
        <strain evidence="1 2">DSM 101953</strain>
    </source>
</reference>
<accession>A0ABS4NSH9</accession>
<organism evidence="1 2">
    <name type="scientific">Paenibacillus silagei</name>
    <dbReference type="NCBI Taxonomy" id="1670801"/>
    <lineage>
        <taxon>Bacteria</taxon>
        <taxon>Bacillati</taxon>
        <taxon>Bacillota</taxon>
        <taxon>Bacilli</taxon>
        <taxon>Bacillales</taxon>
        <taxon>Paenibacillaceae</taxon>
        <taxon>Paenibacillus</taxon>
    </lineage>
</organism>
<keyword evidence="2" id="KW-1185">Reference proteome</keyword>
<dbReference type="Proteomes" id="UP000773462">
    <property type="component" value="Unassembled WGS sequence"/>
</dbReference>
<protein>
    <submittedName>
        <fullName evidence="1">Transcriptional regulator with XRE-family HTH domain</fullName>
    </submittedName>
</protein>
<comment type="caution">
    <text evidence="1">The sequence shown here is derived from an EMBL/GenBank/DDBJ whole genome shotgun (WGS) entry which is preliminary data.</text>
</comment>
<gene>
    <name evidence="1" type="ORF">J2Z70_003167</name>
</gene>
<proteinExistence type="predicted"/>
<evidence type="ECO:0000313" key="1">
    <source>
        <dbReference type="EMBL" id="MBP2113013.1"/>
    </source>
</evidence>
<dbReference type="EMBL" id="JAGGLV010000009">
    <property type="protein sequence ID" value="MBP2113013.1"/>
    <property type="molecule type" value="Genomic_DNA"/>
</dbReference>
<dbReference type="RefSeq" id="WP_209874572.1">
    <property type="nucleotide sequence ID" value="NZ_JAGGLV010000009.1"/>
</dbReference>
<name>A0ABS4NSH9_9BACL</name>
<evidence type="ECO:0000313" key="2">
    <source>
        <dbReference type="Proteomes" id="UP000773462"/>
    </source>
</evidence>
<sequence>MKPLTTIRSHLEAYLYSQQLSINQFSIQSGVNSGTLSRILSGQQPIAMNHLKLITRGMSLPEDHFYSMYVDECFLYSAPTWRRLRPFILNSAELGRLDCIELVVKNLLDNLTYAPMLFEVAEDLFQQHHWQAAAVLYKNISASEKYQHSERLALCQYRLFRIALGDSQTLNLQAALLFECYIERLEVSDQLDGLKALMHVYYSLHKWDKVDALAQEMHRLAMLSYHHLHRSQRRDRQDKCPEKPVFFYALYSHLMRASVCEEFRDYESALKYVALYMDRSWIREKGEDTRHILDQFQEWGTANTLLYRMMSGDYGVLPEYVAYIAPHASEIFVALYHIVISANRFSWNVDEVLEQFPSYIPYRTNLKDFGELHNQQILADQYSTFLAELANYYLRNHRLEGMGFLLQSLESSAKIKSDSIIIKCVNLFEQFRHQATEEQTEQYRLLIGEVQESNDKKNDYASNVM</sequence>